<keyword evidence="8 11" id="KW-0067">ATP-binding</keyword>
<evidence type="ECO:0000256" key="10">
    <source>
        <dbReference type="RuleBase" id="RU000384"/>
    </source>
</evidence>
<dbReference type="GO" id="GO:0005524">
    <property type="term" value="F:ATP binding"/>
    <property type="evidence" value="ECO:0007669"/>
    <property type="project" value="UniProtKB-KW"/>
</dbReference>
<dbReference type="InterPro" id="IPR036651">
    <property type="entry name" value="Gln_synt_N_sf"/>
</dbReference>
<protein>
    <recommendedName>
        <fullName evidence="4 11">Glutamine synthetase</fullName>
        <ecNumber evidence="4 11">6.3.1.2</ecNumber>
    </recommendedName>
</protein>
<evidence type="ECO:0000256" key="11">
    <source>
        <dbReference type="RuleBase" id="RU004356"/>
    </source>
</evidence>
<evidence type="ECO:0000313" key="14">
    <source>
        <dbReference type="EMBL" id="CAH1647578.1"/>
    </source>
</evidence>
<dbReference type="InterPro" id="IPR027303">
    <property type="entry name" value="Gln_synth_gly_rich_site"/>
</dbReference>
<evidence type="ECO:0000256" key="8">
    <source>
        <dbReference type="ARBA" id="ARBA00022840"/>
    </source>
</evidence>
<dbReference type="PROSITE" id="PS00181">
    <property type="entry name" value="GLNA_ATP"/>
    <property type="match status" value="1"/>
</dbReference>
<dbReference type="EC" id="6.3.1.2" evidence="4 11"/>
<dbReference type="GO" id="GO:0006542">
    <property type="term" value="P:glutamine biosynthetic process"/>
    <property type="evidence" value="ECO:0007669"/>
    <property type="project" value="InterPro"/>
</dbReference>
<comment type="similarity">
    <text evidence="2 9 10">Belongs to the glutamine synthetase family.</text>
</comment>
<evidence type="ECO:0000256" key="3">
    <source>
        <dbReference type="ARBA" id="ARBA00011823"/>
    </source>
</evidence>
<dbReference type="GO" id="GO:0004356">
    <property type="term" value="F:glutamine synthetase activity"/>
    <property type="evidence" value="ECO:0007669"/>
    <property type="project" value="UniProtKB-EC"/>
</dbReference>
<evidence type="ECO:0000313" key="15">
    <source>
        <dbReference type="Proteomes" id="UP001153321"/>
    </source>
</evidence>
<dbReference type="InterPro" id="IPR008146">
    <property type="entry name" value="Gln_synth_cat_dom"/>
</dbReference>
<dbReference type="SMART" id="SM01230">
    <property type="entry name" value="Gln-synt_C"/>
    <property type="match status" value="1"/>
</dbReference>
<keyword evidence="15" id="KW-1185">Reference proteome</keyword>
<dbReference type="EMBL" id="LR824562">
    <property type="protein sequence ID" value="CAH1647578.1"/>
    <property type="molecule type" value="Genomic_DNA"/>
</dbReference>
<evidence type="ECO:0000259" key="13">
    <source>
        <dbReference type="PROSITE" id="PS51987"/>
    </source>
</evidence>
<proteinExistence type="inferred from homology"/>
<gene>
    <name evidence="14" type="ORF">SPLIT_LOCUS12929</name>
</gene>
<feature type="domain" description="GS beta-grasp" evidence="12">
    <location>
        <begin position="46"/>
        <end position="126"/>
    </location>
</feature>
<keyword evidence="7 11" id="KW-0547">Nucleotide-binding</keyword>
<dbReference type="InterPro" id="IPR014746">
    <property type="entry name" value="Gln_synth/guanido_kin_cat_dom"/>
</dbReference>
<evidence type="ECO:0000256" key="1">
    <source>
        <dbReference type="ARBA" id="ARBA00004496"/>
    </source>
</evidence>
<keyword evidence="5" id="KW-0963">Cytoplasm</keyword>
<evidence type="ECO:0000256" key="6">
    <source>
        <dbReference type="ARBA" id="ARBA00022598"/>
    </source>
</evidence>
<dbReference type="InterPro" id="IPR027302">
    <property type="entry name" value="Gln_synth_N_conserv_site"/>
</dbReference>
<reference evidence="14" key="1">
    <citation type="submission" date="2022-02" db="EMBL/GenBank/DDBJ databases">
        <authorList>
            <person name="King R."/>
        </authorList>
    </citation>
    <scope>NUCLEOTIDE SEQUENCE</scope>
</reference>
<dbReference type="FunFam" id="3.30.590.10:FF:000004">
    <property type="entry name" value="Glutamine synthetase"/>
    <property type="match status" value="1"/>
</dbReference>
<comment type="subunit">
    <text evidence="3">Homooctamer.</text>
</comment>
<dbReference type="PANTHER" id="PTHR20852">
    <property type="entry name" value="GLUTAMINE SYNTHETASE"/>
    <property type="match status" value="1"/>
</dbReference>
<evidence type="ECO:0000256" key="5">
    <source>
        <dbReference type="ARBA" id="ARBA00022490"/>
    </source>
</evidence>
<feature type="domain" description="GS catalytic" evidence="13">
    <location>
        <begin position="133"/>
        <end position="462"/>
    </location>
</feature>
<keyword evidence="6 11" id="KW-0436">Ligase</keyword>
<dbReference type="Gene3D" id="3.30.590.10">
    <property type="entry name" value="Glutamine synthetase/guanido kinase, catalytic domain"/>
    <property type="match status" value="3"/>
</dbReference>
<evidence type="ECO:0000256" key="9">
    <source>
        <dbReference type="PROSITE-ProRule" id="PRU01330"/>
    </source>
</evidence>
<evidence type="ECO:0000256" key="7">
    <source>
        <dbReference type="ARBA" id="ARBA00022741"/>
    </source>
</evidence>
<comment type="subcellular location">
    <subcellularLocation>
        <location evidence="1">Cytoplasm</location>
    </subcellularLocation>
</comment>
<dbReference type="InterPro" id="IPR050292">
    <property type="entry name" value="Glutamine_Synthetase"/>
</dbReference>
<dbReference type="PROSITE" id="PS51986">
    <property type="entry name" value="GS_BETA_GRASP"/>
    <property type="match status" value="1"/>
</dbReference>
<comment type="catalytic activity">
    <reaction evidence="11">
        <text>L-glutamate + NH4(+) + ATP = L-glutamine + ADP + phosphate + H(+)</text>
        <dbReference type="Rhea" id="RHEA:16169"/>
        <dbReference type="ChEBI" id="CHEBI:15378"/>
        <dbReference type="ChEBI" id="CHEBI:28938"/>
        <dbReference type="ChEBI" id="CHEBI:29985"/>
        <dbReference type="ChEBI" id="CHEBI:30616"/>
        <dbReference type="ChEBI" id="CHEBI:43474"/>
        <dbReference type="ChEBI" id="CHEBI:58359"/>
        <dbReference type="ChEBI" id="CHEBI:456216"/>
        <dbReference type="EC" id="6.3.1.2"/>
    </reaction>
</comment>
<dbReference type="Pfam" id="PF00120">
    <property type="entry name" value="Gln-synt_C"/>
    <property type="match status" value="1"/>
</dbReference>
<sequence>MTDSHAKIEDNPKILSGPVLVNSPNAVLSKTLLGRYNDLPIPADKILATYIWIDGTGEHLRCKDRTLSFIPKQPKDLPIWNFDGSSTGQSDGHNSDTFLYPRAIYRDPFRRGNHILVMCDTYKYNMEPTETNHRIKCQEAYDKCKDDEPWFGIEQEYILLDSDLRPFGWPPGGFPPPQGPYYCGVGANKVFARDLVEAHYRCCLFAGVPISGTNAEVMPSQWEFQVGPSVGVTAGDDLWVARYILNRLAEEYGVIVSFDPKPVQDWNGSGAHTNFSTKKMREDNGIIEIEKAIDKLSKVHMKHIKVYDPRGGKDNERRLTGLHETASINDFSAGVANRASSIRIPRNVAEEKKGYLEDRRPASNCDPEIEKAIDKLSKVHMKHIKVYDPRGGKDNERRLTGRHETASINDFSAGVANRASSIRIPRNVAEEKKGYLEDRRPASNCDPYAVIDALMRTCILNE</sequence>
<dbReference type="Proteomes" id="UP001153321">
    <property type="component" value="Chromosome Z"/>
</dbReference>
<organism evidence="14 15">
    <name type="scientific">Spodoptera littoralis</name>
    <name type="common">Egyptian cotton leafworm</name>
    <dbReference type="NCBI Taxonomy" id="7109"/>
    <lineage>
        <taxon>Eukaryota</taxon>
        <taxon>Metazoa</taxon>
        <taxon>Ecdysozoa</taxon>
        <taxon>Arthropoda</taxon>
        <taxon>Hexapoda</taxon>
        <taxon>Insecta</taxon>
        <taxon>Pterygota</taxon>
        <taxon>Neoptera</taxon>
        <taxon>Endopterygota</taxon>
        <taxon>Lepidoptera</taxon>
        <taxon>Glossata</taxon>
        <taxon>Ditrysia</taxon>
        <taxon>Noctuoidea</taxon>
        <taxon>Noctuidae</taxon>
        <taxon>Amphipyrinae</taxon>
        <taxon>Spodoptera</taxon>
    </lineage>
</organism>
<dbReference type="PROSITE" id="PS00180">
    <property type="entry name" value="GLNA_1"/>
    <property type="match status" value="1"/>
</dbReference>
<dbReference type="PANTHER" id="PTHR20852:SF44">
    <property type="entry name" value="GLUTAMINE SYNTHETASE 1, MITOCHONDRIAL"/>
    <property type="match status" value="1"/>
</dbReference>
<accession>A0A9P0NAQ3</accession>
<dbReference type="Pfam" id="PF03951">
    <property type="entry name" value="Gln-synt_N"/>
    <property type="match status" value="1"/>
</dbReference>
<evidence type="ECO:0000256" key="2">
    <source>
        <dbReference type="ARBA" id="ARBA00009897"/>
    </source>
</evidence>
<dbReference type="SUPFAM" id="SSF54368">
    <property type="entry name" value="Glutamine synthetase, N-terminal domain"/>
    <property type="match status" value="1"/>
</dbReference>
<dbReference type="FunFam" id="3.30.590.10:FF:000011">
    <property type="entry name" value="Glutamine synthetase"/>
    <property type="match status" value="1"/>
</dbReference>
<evidence type="ECO:0000256" key="4">
    <source>
        <dbReference type="ARBA" id="ARBA00012937"/>
    </source>
</evidence>
<evidence type="ECO:0000259" key="12">
    <source>
        <dbReference type="PROSITE" id="PS51986"/>
    </source>
</evidence>
<name>A0A9P0NAQ3_SPOLI</name>
<dbReference type="FunFam" id="3.10.20.70:FF:000004">
    <property type="entry name" value="Glutamine synthetase"/>
    <property type="match status" value="1"/>
</dbReference>
<dbReference type="Gene3D" id="3.10.20.70">
    <property type="entry name" value="Glutamine synthetase, N-terminal domain"/>
    <property type="match status" value="1"/>
</dbReference>
<dbReference type="AlphaFoldDB" id="A0A9P0NAQ3"/>
<dbReference type="SUPFAM" id="SSF55931">
    <property type="entry name" value="Glutamine synthetase/guanido kinase"/>
    <property type="match status" value="2"/>
</dbReference>
<dbReference type="PROSITE" id="PS51987">
    <property type="entry name" value="GS_CATALYTIC"/>
    <property type="match status" value="1"/>
</dbReference>
<dbReference type="InterPro" id="IPR008147">
    <property type="entry name" value="Gln_synt_N"/>
</dbReference>
<dbReference type="GO" id="GO:0005737">
    <property type="term" value="C:cytoplasm"/>
    <property type="evidence" value="ECO:0007669"/>
    <property type="project" value="UniProtKB-SubCell"/>
</dbReference>